<dbReference type="GeneID" id="111814326"/>
<organism evidence="2 3">
    <name type="scientific">Octodon degus</name>
    <name type="common">Degu</name>
    <name type="synonym">Sciurus degus</name>
    <dbReference type="NCBI Taxonomy" id="10160"/>
    <lineage>
        <taxon>Eukaryota</taxon>
        <taxon>Metazoa</taxon>
        <taxon>Chordata</taxon>
        <taxon>Craniata</taxon>
        <taxon>Vertebrata</taxon>
        <taxon>Euteleostomi</taxon>
        <taxon>Mammalia</taxon>
        <taxon>Eutheria</taxon>
        <taxon>Euarchontoglires</taxon>
        <taxon>Glires</taxon>
        <taxon>Rodentia</taxon>
        <taxon>Hystricomorpha</taxon>
        <taxon>Octodontidae</taxon>
        <taxon>Octodon</taxon>
    </lineage>
</organism>
<name>A0A6P6DSZ8_OCTDE</name>
<dbReference type="PANTHER" id="PTHR46793:SF3">
    <property type="entry name" value="RIKEN CDNA 4930596D02 GENE"/>
    <property type="match status" value="1"/>
</dbReference>
<dbReference type="Gene3D" id="1.20.870.10">
    <property type="entry name" value="Son of sevenless (SoS) protein Chain: S domain 1"/>
    <property type="match status" value="1"/>
</dbReference>
<dbReference type="InParanoid" id="A0A6P6DSZ8"/>
<dbReference type="AlphaFoldDB" id="A0A6P6DSZ8"/>
<evidence type="ECO:0000313" key="3">
    <source>
        <dbReference type="RefSeq" id="XP_023563219.1"/>
    </source>
</evidence>
<sequence>MQQVPDLLLQRCVSLMASVYGQSLHHSSKSGRSLDVDQLKNAISTIFGMWLENYADQFNQPPKFACLKQLLEYVQVHMPGSDLEHRVYLLLMQLEDKETKRAMTEYPGQVESENQLQQQLPNQRQIHNPCWSES</sequence>
<keyword evidence="2" id="KW-1185">Reference proteome</keyword>
<feature type="region of interest" description="Disordered" evidence="1">
    <location>
        <begin position="106"/>
        <end position="134"/>
    </location>
</feature>
<accession>A0A6P6DSZ8</accession>
<dbReference type="Proteomes" id="UP000515203">
    <property type="component" value="Unplaced"/>
</dbReference>
<gene>
    <name evidence="3" type="primary">LOC111814326</name>
</gene>
<feature type="compositionally biased region" description="Low complexity" evidence="1">
    <location>
        <begin position="114"/>
        <end position="125"/>
    </location>
</feature>
<dbReference type="PANTHER" id="PTHR46793">
    <property type="entry name" value="1700018F24RIK PROTEIN-RELATED-RELATED"/>
    <property type="match status" value="1"/>
</dbReference>
<dbReference type="InterPro" id="IPR023578">
    <property type="entry name" value="Ras_GEF_dom_sf"/>
</dbReference>
<dbReference type="SUPFAM" id="SSF48366">
    <property type="entry name" value="Ras GEF"/>
    <property type="match status" value="1"/>
</dbReference>
<evidence type="ECO:0000313" key="2">
    <source>
        <dbReference type="Proteomes" id="UP000515203"/>
    </source>
</evidence>
<evidence type="ECO:0000256" key="1">
    <source>
        <dbReference type="SAM" id="MobiDB-lite"/>
    </source>
</evidence>
<proteinExistence type="predicted"/>
<reference evidence="3" key="1">
    <citation type="submission" date="2025-08" db="UniProtKB">
        <authorList>
            <consortium name="RefSeq"/>
        </authorList>
    </citation>
    <scope>IDENTIFICATION</scope>
</reference>
<dbReference type="OrthoDB" id="9617030at2759"/>
<dbReference type="RefSeq" id="XP_023563219.1">
    <property type="nucleotide sequence ID" value="XM_023707451.1"/>
</dbReference>
<protein>
    <submittedName>
        <fullName evidence="3">Ral guanine nucleotide dissociation stimulator-like</fullName>
    </submittedName>
</protein>